<dbReference type="AlphaFoldDB" id="A0A4P8XRP2"/>
<feature type="compositionally biased region" description="Basic and acidic residues" evidence="1">
    <location>
        <begin position="22"/>
        <end position="37"/>
    </location>
</feature>
<dbReference type="PANTHER" id="PTHR30032:SF4">
    <property type="entry name" value="AMIDASE ENHANCER"/>
    <property type="match status" value="1"/>
</dbReference>
<feature type="compositionally biased region" description="Low complexity" evidence="1">
    <location>
        <begin position="81"/>
        <end position="118"/>
    </location>
</feature>
<reference evidence="4 5" key="1">
    <citation type="submission" date="2019-05" db="EMBL/GenBank/DDBJ databases">
        <authorList>
            <person name="Chen C."/>
        </authorList>
    </citation>
    <scope>NUCLEOTIDE SEQUENCE [LARGE SCALE GENOMIC DNA]</scope>
    <source>
        <strain evidence="4 5">HB172198</strain>
    </source>
</reference>
<accession>A0A4P8XRP2</accession>
<feature type="region of interest" description="Disordered" evidence="1">
    <location>
        <begin position="1"/>
        <end position="139"/>
    </location>
</feature>
<dbReference type="Proteomes" id="UP000300879">
    <property type="component" value="Chromosome"/>
</dbReference>
<dbReference type="GO" id="GO:0030288">
    <property type="term" value="C:outer membrane-bounded periplasmic space"/>
    <property type="evidence" value="ECO:0007669"/>
    <property type="project" value="TreeGrafter"/>
</dbReference>
<keyword evidence="2" id="KW-1133">Transmembrane helix</keyword>
<feature type="domain" description="Sporulation stage II protein D amidase enhancer LytB N-terminal" evidence="3">
    <location>
        <begin position="203"/>
        <end position="309"/>
    </location>
</feature>
<evidence type="ECO:0000313" key="5">
    <source>
        <dbReference type="Proteomes" id="UP000300879"/>
    </source>
</evidence>
<evidence type="ECO:0000259" key="3">
    <source>
        <dbReference type="Pfam" id="PF08486"/>
    </source>
</evidence>
<feature type="compositionally biased region" description="Pro residues" evidence="1">
    <location>
        <begin position="174"/>
        <end position="184"/>
    </location>
</feature>
<evidence type="ECO:0000313" key="4">
    <source>
        <dbReference type="EMBL" id="QCT04600.1"/>
    </source>
</evidence>
<feature type="region of interest" description="Disordered" evidence="1">
    <location>
        <begin position="172"/>
        <end position="191"/>
    </location>
</feature>
<evidence type="ECO:0000256" key="1">
    <source>
        <dbReference type="SAM" id="MobiDB-lite"/>
    </source>
</evidence>
<protein>
    <submittedName>
        <fullName evidence="4">Stage II sporulation protein D</fullName>
    </submittedName>
</protein>
<feature type="transmembrane region" description="Helical" evidence="2">
    <location>
        <begin position="147"/>
        <end position="167"/>
    </location>
</feature>
<dbReference type="GO" id="GO:0030435">
    <property type="term" value="P:sporulation resulting in formation of a cellular spore"/>
    <property type="evidence" value="ECO:0007669"/>
    <property type="project" value="InterPro"/>
</dbReference>
<dbReference type="NCBIfam" id="TIGR02870">
    <property type="entry name" value="spore_II_D"/>
    <property type="match status" value="1"/>
</dbReference>
<sequence length="488" mass="52110">MKDSKVRIQVSIPAQRGSDAAIDTREAGEGEHKHEQEQMAEPQPMITWSFPGGSAGEHGAAREPGRPSAGTRVAAKHGTARAEQGSARARAAEAAPLPVPGAAAAAPGGALRGSPARTSRARLPRPWRRGRAARRPARPQRVQLHPAAWALAGLLALALALPLLVVAPGGTHQPAPPAPGPAPAAPSAMPKAAEEPTVSVYLSGTDTVEQLPLERYLVGVVAAEMPAAFQLEALKAQAIAARTYIVQRLRSGDTSGVPGDKALVTDTVAHQAYISRDMLEKEWKAGGKQPELDKIQQAVNDTRGIVMTYEGEPITASFFSTSNGYTENSEDYWSNAFPYLRSVESPWDLEVSPKYKTVVTMKRKELVNQLGLASAAVPVSKSGEGSASFFKVTAYTEGGRIKQALLGGQAFTGREIRERLDLRSSQFDLELRGEEVIITTYGFGHGVGMSQYGAEGMAREGYLAKEILSHYYTGISFAETDKLLPSKK</sequence>
<name>A0A4P8XRP2_9BACL</name>
<keyword evidence="2" id="KW-0472">Membrane</keyword>
<dbReference type="PANTHER" id="PTHR30032">
    <property type="entry name" value="N-ACETYLMURAMOYL-L-ALANINE AMIDASE-RELATED"/>
    <property type="match status" value="1"/>
</dbReference>
<keyword evidence="5" id="KW-1185">Reference proteome</keyword>
<feature type="compositionally biased region" description="Basic residues" evidence="1">
    <location>
        <begin position="119"/>
        <end position="138"/>
    </location>
</feature>
<evidence type="ECO:0000256" key="2">
    <source>
        <dbReference type="SAM" id="Phobius"/>
    </source>
</evidence>
<dbReference type="InterPro" id="IPR051922">
    <property type="entry name" value="Bact_Sporulation_Assoc"/>
</dbReference>
<dbReference type="EMBL" id="CP040396">
    <property type="protein sequence ID" value="QCT04600.1"/>
    <property type="molecule type" value="Genomic_DNA"/>
</dbReference>
<dbReference type="InterPro" id="IPR013486">
    <property type="entry name" value="SpoIID/LytB"/>
</dbReference>
<proteinExistence type="predicted"/>
<keyword evidence="2" id="KW-0812">Transmembrane</keyword>
<dbReference type="KEGG" id="palo:E6C60_3895"/>
<dbReference type="InterPro" id="IPR014225">
    <property type="entry name" value="Spore_II_D_firmicutes"/>
</dbReference>
<dbReference type="Pfam" id="PF08486">
    <property type="entry name" value="SpoIID"/>
    <property type="match status" value="1"/>
</dbReference>
<dbReference type="InterPro" id="IPR013693">
    <property type="entry name" value="SpoIID/LytB_N"/>
</dbReference>
<dbReference type="NCBIfam" id="TIGR02669">
    <property type="entry name" value="SpoIID_LytB"/>
    <property type="match status" value="1"/>
</dbReference>
<organism evidence="4 5">
    <name type="scientific">Paenibacillus algicola</name>
    <dbReference type="NCBI Taxonomy" id="2565926"/>
    <lineage>
        <taxon>Bacteria</taxon>
        <taxon>Bacillati</taxon>
        <taxon>Bacillota</taxon>
        <taxon>Bacilli</taxon>
        <taxon>Bacillales</taxon>
        <taxon>Paenibacillaceae</taxon>
        <taxon>Paenibacillus</taxon>
    </lineage>
</organism>
<gene>
    <name evidence="4" type="ORF">E6C60_3895</name>
</gene>